<dbReference type="AlphaFoldDB" id="A0AAQ3S4T2"/>
<dbReference type="EMBL" id="CP144697">
    <property type="protein sequence ID" value="WVZ15724.1"/>
    <property type="molecule type" value="Genomic_DNA"/>
</dbReference>
<protein>
    <recommendedName>
        <fullName evidence="6">DNA polymerase II subunit 2</fullName>
    </recommendedName>
</protein>
<organism evidence="8 9">
    <name type="scientific">Vigna mungo</name>
    <name type="common">Black gram</name>
    <name type="synonym">Phaseolus mungo</name>
    <dbReference type="NCBI Taxonomy" id="3915"/>
    <lineage>
        <taxon>Eukaryota</taxon>
        <taxon>Viridiplantae</taxon>
        <taxon>Streptophyta</taxon>
        <taxon>Embryophyta</taxon>
        <taxon>Tracheophyta</taxon>
        <taxon>Spermatophyta</taxon>
        <taxon>Magnoliopsida</taxon>
        <taxon>eudicotyledons</taxon>
        <taxon>Gunneridae</taxon>
        <taxon>Pentapetalae</taxon>
        <taxon>rosids</taxon>
        <taxon>fabids</taxon>
        <taxon>Fabales</taxon>
        <taxon>Fabaceae</taxon>
        <taxon>Papilionoideae</taxon>
        <taxon>50 kb inversion clade</taxon>
        <taxon>NPAAA clade</taxon>
        <taxon>indigoferoid/millettioid clade</taxon>
        <taxon>Phaseoleae</taxon>
        <taxon>Vigna</taxon>
    </lineage>
</organism>
<name>A0AAQ3S4T2_VIGMU</name>
<dbReference type="InterPro" id="IPR016266">
    <property type="entry name" value="POLE2"/>
</dbReference>
<evidence type="ECO:0000313" key="8">
    <source>
        <dbReference type="EMBL" id="WVZ15724.1"/>
    </source>
</evidence>
<sequence length="346" mass="39269">MGTLRDSGWIGVDWAAGWIWAYLSRTMPFGGFLLLLLGGLEKTRESGRDDAQGRKVHVTGADSGEQKETIRLGEARSVKVKDYAVWWVSSAAFRGSKASIFPFASLELGLAENEREWKRRRSRKKSALKEIEVDRKAWRGEQKETDRLGEARSVKVKPVVASTMSPVCDFHFFLIPIPDYAVWWVSSAAFRGSKASIFPFASLELGLGENEREWKRRRSRKKSSKRLKLIGRLRKESKRKPSDWEKLEASRSRVLCPFRSVNSGFSGCWIDHLVTTRGGFNNLGEMIATHKRLKEQSQFLFIPGPDDVGPSTGLPRCALPNYLTEELQKNIPMSYFQATLAIRQKP</sequence>
<keyword evidence="9" id="KW-1185">Reference proteome</keyword>
<evidence type="ECO:0000256" key="5">
    <source>
        <dbReference type="ARBA" id="ARBA00023242"/>
    </source>
</evidence>
<gene>
    <name evidence="8" type="ORF">V8G54_013290</name>
</gene>
<dbReference type="GO" id="GO:0003677">
    <property type="term" value="F:DNA binding"/>
    <property type="evidence" value="ECO:0007669"/>
    <property type="project" value="UniProtKB-KW"/>
</dbReference>
<dbReference type="PANTHER" id="PTHR12708:SF0">
    <property type="entry name" value="DNA POLYMERASE EPSILON SUBUNIT 2"/>
    <property type="match status" value="1"/>
</dbReference>
<dbReference type="Proteomes" id="UP001374535">
    <property type="component" value="Chromosome 4"/>
</dbReference>
<evidence type="ECO:0000313" key="9">
    <source>
        <dbReference type="Proteomes" id="UP001374535"/>
    </source>
</evidence>
<keyword evidence="3" id="KW-0235">DNA replication</keyword>
<dbReference type="Pfam" id="PF04042">
    <property type="entry name" value="DNA_pol_E_B"/>
    <property type="match status" value="1"/>
</dbReference>
<feature type="domain" description="DNA polymerase alpha/delta/epsilon subunit B" evidence="7">
    <location>
        <begin position="276"/>
        <end position="333"/>
    </location>
</feature>
<dbReference type="InterPro" id="IPR007185">
    <property type="entry name" value="DNA_pol_a/d/e_bsu"/>
</dbReference>
<dbReference type="GO" id="GO:0006261">
    <property type="term" value="P:DNA-templated DNA replication"/>
    <property type="evidence" value="ECO:0007669"/>
    <property type="project" value="InterPro"/>
</dbReference>
<comment type="similarity">
    <text evidence="2">Belongs to the DNA polymerase epsilon subunit B family.</text>
</comment>
<accession>A0AAQ3S4T2</accession>
<dbReference type="GO" id="GO:0008622">
    <property type="term" value="C:epsilon DNA polymerase complex"/>
    <property type="evidence" value="ECO:0007669"/>
    <property type="project" value="InterPro"/>
</dbReference>
<comment type="subcellular location">
    <subcellularLocation>
        <location evidence="1">Nucleus</location>
    </subcellularLocation>
</comment>
<evidence type="ECO:0000256" key="3">
    <source>
        <dbReference type="ARBA" id="ARBA00022705"/>
    </source>
</evidence>
<evidence type="ECO:0000256" key="4">
    <source>
        <dbReference type="ARBA" id="ARBA00023125"/>
    </source>
</evidence>
<evidence type="ECO:0000259" key="7">
    <source>
        <dbReference type="Pfam" id="PF04042"/>
    </source>
</evidence>
<dbReference type="PANTHER" id="PTHR12708">
    <property type="entry name" value="DNA POLYMERASE EPSILON SUBUNIT B"/>
    <property type="match status" value="1"/>
</dbReference>
<evidence type="ECO:0000256" key="6">
    <source>
        <dbReference type="ARBA" id="ARBA00032930"/>
    </source>
</evidence>
<proteinExistence type="inferred from homology"/>
<keyword evidence="4" id="KW-0238">DNA-binding</keyword>
<dbReference type="GO" id="GO:0042276">
    <property type="term" value="P:error-prone translesion synthesis"/>
    <property type="evidence" value="ECO:0007669"/>
    <property type="project" value="TreeGrafter"/>
</dbReference>
<evidence type="ECO:0000256" key="1">
    <source>
        <dbReference type="ARBA" id="ARBA00004123"/>
    </source>
</evidence>
<evidence type="ECO:0000256" key="2">
    <source>
        <dbReference type="ARBA" id="ARBA00009560"/>
    </source>
</evidence>
<keyword evidence="5" id="KW-0539">Nucleus</keyword>
<reference evidence="8 9" key="1">
    <citation type="journal article" date="2023" name="Life. Sci Alliance">
        <title>Evolutionary insights into 3D genome organization and epigenetic landscape of Vigna mungo.</title>
        <authorList>
            <person name="Junaid A."/>
            <person name="Singh B."/>
            <person name="Bhatia S."/>
        </authorList>
    </citation>
    <scope>NUCLEOTIDE SEQUENCE [LARGE SCALE GENOMIC DNA]</scope>
    <source>
        <strain evidence="8">Urdbean</strain>
    </source>
</reference>